<dbReference type="InterPro" id="IPR050666">
    <property type="entry name" value="ESRP"/>
</dbReference>
<name>A0A2V3IFA7_9FLOR</name>
<accession>A0A2V3IFA7</accession>
<dbReference type="AlphaFoldDB" id="A0A2V3IFA7"/>
<gene>
    <name evidence="9" type="ORF">BWQ96_09519</name>
</gene>
<keyword evidence="2" id="KW-0507">mRNA processing</keyword>
<comment type="similarity">
    <text evidence="1">Belongs to the ESRP family.</text>
</comment>
<keyword evidence="3" id="KW-0677">Repeat</keyword>
<keyword evidence="5" id="KW-0508">mRNA splicing</keyword>
<dbReference type="InterPro" id="IPR012677">
    <property type="entry name" value="Nucleotide-bd_a/b_plait_sf"/>
</dbReference>
<dbReference type="PANTHER" id="PTHR13976">
    <property type="entry name" value="HETEROGENEOUS NUCLEAR RIBONUCLEOPROTEIN-RELATED"/>
    <property type="match status" value="1"/>
</dbReference>
<dbReference type="GO" id="GO:0008380">
    <property type="term" value="P:RNA splicing"/>
    <property type="evidence" value="ECO:0007669"/>
    <property type="project" value="UniProtKB-KW"/>
</dbReference>
<dbReference type="CDD" id="cd12254">
    <property type="entry name" value="RRM_hnRNPH_ESRPs_RBM12_like"/>
    <property type="match status" value="1"/>
</dbReference>
<feature type="compositionally biased region" description="Basic residues" evidence="7">
    <location>
        <begin position="321"/>
        <end position="331"/>
    </location>
</feature>
<dbReference type="Gene3D" id="3.30.70.330">
    <property type="match status" value="3"/>
</dbReference>
<dbReference type="SUPFAM" id="SSF54928">
    <property type="entry name" value="RNA-binding domain, RBD"/>
    <property type="match status" value="3"/>
</dbReference>
<keyword evidence="4 6" id="KW-0694">RNA-binding</keyword>
<evidence type="ECO:0000256" key="3">
    <source>
        <dbReference type="ARBA" id="ARBA00022737"/>
    </source>
</evidence>
<dbReference type="InterPro" id="IPR035979">
    <property type="entry name" value="RBD_domain_sf"/>
</dbReference>
<evidence type="ECO:0000256" key="7">
    <source>
        <dbReference type="SAM" id="MobiDB-lite"/>
    </source>
</evidence>
<dbReference type="Pfam" id="PF00076">
    <property type="entry name" value="RRM_1"/>
    <property type="match status" value="2"/>
</dbReference>
<dbReference type="InterPro" id="IPR036397">
    <property type="entry name" value="RNaseH_sf"/>
</dbReference>
<dbReference type="InterPro" id="IPR012337">
    <property type="entry name" value="RNaseH-like_sf"/>
</dbReference>
<dbReference type="GO" id="GO:0003723">
    <property type="term" value="F:RNA binding"/>
    <property type="evidence" value="ECO:0007669"/>
    <property type="project" value="UniProtKB-UniRule"/>
</dbReference>
<dbReference type="InterPro" id="IPR000504">
    <property type="entry name" value="RRM_dom"/>
</dbReference>
<dbReference type="GO" id="GO:0006397">
    <property type="term" value="P:mRNA processing"/>
    <property type="evidence" value="ECO:0007669"/>
    <property type="project" value="UniProtKB-KW"/>
</dbReference>
<dbReference type="SMART" id="SM00360">
    <property type="entry name" value="RRM"/>
    <property type="match status" value="3"/>
</dbReference>
<dbReference type="SUPFAM" id="SSF53098">
    <property type="entry name" value="Ribonuclease H-like"/>
    <property type="match status" value="1"/>
</dbReference>
<feature type="domain" description="RRM" evidence="8">
    <location>
        <begin position="355"/>
        <end position="437"/>
    </location>
</feature>
<evidence type="ECO:0000256" key="1">
    <source>
        <dbReference type="ARBA" id="ARBA00008866"/>
    </source>
</evidence>
<sequence>MAAAARPPIQPDFLVILDIETTCDDLNDPRHPEIVEFPWLVYHIPSRSVLDTKQIFIAPRWNANPNPPPDAVRGLGTDVAFAPSLAEALLQFDTYIYHSFMLTAKSFVLVTDGHWDITHVLLTEAARKAVALAPHFRTYLDLRAEFSRCYPVAPAPADRKTMFSYLNISTQPRASGVEECLALSNLVTRLLTDGHVFDQPLFISDYEWTTLPAHIPAVATPVATAVAVGGIVRLRGLPWTCTEADVADFLAGIPVVHNGIHFVRNAQGKATGEAFVQLESADAVTLALGRHKQMVGRRYIEVFKSSPVDMANHLGRAEARRHMHASNKRKSSSSSFGQRRSGRQPNATSSTGVSYVVKVSGLAPGTRADDLLALLDNLEVAGNGIHVVLTKQGECSGDAFVQLISETWAKKAIARSGYALNTRDAAGRAVRVNVDVRASSAAEARAALSGGFGDGDSGNGIAAGNGTTLGMGSGSGSSSDKYYAHVRNVRDEGEMDAMRAVFERFGVGEEDVEMEAGKGGARSARVGFRSREERDAAVRACKERAQGLVFAEDGKRRRGGARSENGSEASGLVVKMRGLPYAATEEDIVQFFGGFRLADGGVCRGRDRHGRASGEAWVRFVDGDEARRAVEMLDKAHMGTRYIELKLDM</sequence>
<evidence type="ECO:0000256" key="2">
    <source>
        <dbReference type="ARBA" id="ARBA00022664"/>
    </source>
</evidence>
<keyword evidence="10" id="KW-1185">Reference proteome</keyword>
<protein>
    <submittedName>
        <fullName evidence="9">Epithelial splicing regulatory protein 1</fullName>
    </submittedName>
</protein>
<evidence type="ECO:0000259" key="8">
    <source>
        <dbReference type="PROSITE" id="PS50102"/>
    </source>
</evidence>
<feature type="region of interest" description="Disordered" evidence="7">
    <location>
        <begin position="319"/>
        <end position="350"/>
    </location>
</feature>
<comment type="caution">
    <text evidence="9">The sequence shown here is derived from an EMBL/GenBank/DDBJ whole genome shotgun (WGS) entry which is preliminary data.</text>
</comment>
<proteinExistence type="inferred from homology"/>
<dbReference type="Proteomes" id="UP000247409">
    <property type="component" value="Unassembled WGS sequence"/>
</dbReference>
<dbReference type="Gene3D" id="3.30.420.10">
    <property type="entry name" value="Ribonuclease H-like superfamily/Ribonuclease H"/>
    <property type="match status" value="1"/>
</dbReference>
<dbReference type="OrthoDB" id="770at2759"/>
<evidence type="ECO:0000313" key="10">
    <source>
        <dbReference type="Proteomes" id="UP000247409"/>
    </source>
</evidence>
<feature type="domain" description="RRM" evidence="8">
    <location>
        <begin position="572"/>
        <end position="649"/>
    </location>
</feature>
<dbReference type="EMBL" id="NBIV01000261">
    <property type="protein sequence ID" value="PXF40757.1"/>
    <property type="molecule type" value="Genomic_DNA"/>
</dbReference>
<evidence type="ECO:0000256" key="6">
    <source>
        <dbReference type="PROSITE-ProRule" id="PRU00176"/>
    </source>
</evidence>
<reference evidence="9 10" key="1">
    <citation type="journal article" date="2018" name="Mol. Biol. Evol.">
        <title>Analysis of the draft genome of the red seaweed Gracilariopsis chorda provides insights into genome size evolution in Rhodophyta.</title>
        <authorList>
            <person name="Lee J."/>
            <person name="Yang E.C."/>
            <person name="Graf L."/>
            <person name="Yang J.H."/>
            <person name="Qiu H."/>
            <person name="Zel Zion U."/>
            <person name="Chan C.X."/>
            <person name="Stephens T.G."/>
            <person name="Weber A.P.M."/>
            <person name="Boo G.H."/>
            <person name="Boo S.M."/>
            <person name="Kim K.M."/>
            <person name="Shin Y."/>
            <person name="Jung M."/>
            <person name="Lee S.J."/>
            <person name="Yim H.S."/>
            <person name="Lee J.H."/>
            <person name="Bhattacharya D."/>
            <person name="Yoon H.S."/>
        </authorList>
    </citation>
    <scope>NUCLEOTIDE SEQUENCE [LARGE SCALE GENOMIC DNA]</scope>
    <source>
        <strain evidence="9 10">SKKU-2015</strain>
        <tissue evidence="9">Whole body</tissue>
    </source>
</reference>
<dbReference type="PROSITE" id="PS50102">
    <property type="entry name" value="RRM"/>
    <property type="match status" value="2"/>
</dbReference>
<organism evidence="9 10">
    <name type="scientific">Gracilariopsis chorda</name>
    <dbReference type="NCBI Taxonomy" id="448386"/>
    <lineage>
        <taxon>Eukaryota</taxon>
        <taxon>Rhodophyta</taxon>
        <taxon>Florideophyceae</taxon>
        <taxon>Rhodymeniophycidae</taxon>
        <taxon>Gracilariales</taxon>
        <taxon>Gracilariaceae</taxon>
        <taxon>Gracilariopsis</taxon>
    </lineage>
</organism>
<evidence type="ECO:0000313" key="9">
    <source>
        <dbReference type="EMBL" id="PXF40757.1"/>
    </source>
</evidence>
<evidence type="ECO:0000256" key="5">
    <source>
        <dbReference type="ARBA" id="ARBA00023187"/>
    </source>
</evidence>
<evidence type="ECO:0000256" key="4">
    <source>
        <dbReference type="ARBA" id="ARBA00022884"/>
    </source>
</evidence>